<reference evidence="3 5" key="1">
    <citation type="journal article" date="2008" name="Science">
        <title>The Physcomitrella genome reveals evolutionary insights into the conquest of land by plants.</title>
        <authorList>
            <person name="Rensing S."/>
            <person name="Lang D."/>
            <person name="Zimmer A."/>
            <person name="Terry A."/>
            <person name="Salamov A."/>
            <person name="Shapiro H."/>
            <person name="Nishiyama T."/>
            <person name="Perroud P.-F."/>
            <person name="Lindquist E."/>
            <person name="Kamisugi Y."/>
            <person name="Tanahashi T."/>
            <person name="Sakakibara K."/>
            <person name="Fujita T."/>
            <person name="Oishi K."/>
            <person name="Shin-I T."/>
            <person name="Kuroki Y."/>
            <person name="Toyoda A."/>
            <person name="Suzuki Y."/>
            <person name="Hashimoto A."/>
            <person name="Yamaguchi K."/>
            <person name="Sugano A."/>
            <person name="Kohara Y."/>
            <person name="Fujiyama A."/>
            <person name="Anterola A."/>
            <person name="Aoki S."/>
            <person name="Ashton N."/>
            <person name="Barbazuk W.B."/>
            <person name="Barker E."/>
            <person name="Bennetzen J."/>
            <person name="Bezanilla M."/>
            <person name="Blankenship R."/>
            <person name="Cho S.H."/>
            <person name="Dutcher S."/>
            <person name="Estelle M."/>
            <person name="Fawcett J.A."/>
            <person name="Gundlach H."/>
            <person name="Hanada K."/>
            <person name="Heyl A."/>
            <person name="Hicks K.A."/>
            <person name="Hugh J."/>
            <person name="Lohr M."/>
            <person name="Mayer K."/>
            <person name="Melkozernov A."/>
            <person name="Murata T."/>
            <person name="Nelson D."/>
            <person name="Pils B."/>
            <person name="Prigge M."/>
            <person name="Reiss B."/>
            <person name="Renner T."/>
            <person name="Rombauts S."/>
            <person name="Rushton P."/>
            <person name="Sanderfoot A."/>
            <person name="Schween G."/>
            <person name="Shiu S.-H."/>
            <person name="Stueber K."/>
            <person name="Theodoulou F.L."/>
            <person name="Tu H."/>
            <person name="Van de Peer Y."/>
            <person name="Verrier P.J."/>
            <person name="Waters E."/>
            <person name="Wood A."/>
            <person name="Yang L."/>
            <person name="Cove D."/>
            <person name="Cuming A."/>
            <person name="Hasebe M."/>
            <person name="Lucas S."/>
            <person name="Mishler D.B."/>
            <person name="Reski R."/>
            <person name="Grigoriev I."/>
            <person name="Quatrano R.S."/>
            <person name="Boore J.L."/>
        </authorList>
    </citation>
    <scope>NUCLEOTIDE SEQUENCE [LARGE SCALE GENOMIC DNA]</scope>
    <source>
        <strain evidence="4 5">cv. Gransden 2004</strain>
    </source>
</reference>
<keyword evidence="5" id="KW-1185">Reference proteome</keyword>
<feature type="transmembrane region" description="Helical" evidence="2">
    <location>
        <begin position="90"/>
        <end position="116"/>
    </location>
</feature>
<reference evidence="3 5" key="2">
    <citation type="journal article" date="2018" name="Plant J.">
        <title>The Physcomitrella patens chromosome-scale assembly reveals moss genome structure and evolution.</title>
        <authorList>
            <person name="Lang D."/>
            <person name="Ullrich K.K."/>
            <person name="Murat F."/>
            <person name="Fuchs J."/>
            <person name="Jenkins J."/>
            <person name="Haas F.B."/>
            <person name="Piednoel M."/>
            <person name="Gundlach H."/>
            <person name="Van Bel M."/>
            <person name="Meyberg R."/>
            <person name="Vives C."/>
            <person name="Morata J."/>
            <person name="Symeonidi A."/>
            <person name="Hiss M."/>
            <person name="Muchero W."/>
            <person name="Kamisugi Y."/>
            <person name="Saleh O."/>
            <person name="Blanc G."/>
            <person name="Decker E.L."/>
            <person name="van Gessel N."/>
            <person name="Grimwood J."/>
            <person name="Hayes R.D."/>
            <person name="Graham S.W."/>
            <person name="Gunter L.E."/>
            <person name="McDaniel S.F."/>
            <person name="Hoernstein S.N.W."/>
            <person name="Larsson A."/>
            <person name="Li F.W."/>
            <person name="Perroud P.F."/>
            <person name="Phillips J."/>
            <person name="Ranjan P."/>
            <person name="Rokshar D.S."/>
            <person name="Rothfels C.J."/>
            <person name="Schneider L."/>
            <person name="Shu S."/>
            <person name="Stevenson D.W."/>
            <person name="Thummler F."/>
            <person name="Tillich M."/>
            <person name="Villarreal Aguilar J.C."/>
            <person name="Widiez T."/>
            <person name="Wong G.K."/>
            <person name="Wymore A."/>
            <person name="Zhang Y."/>
            <person name="Zimmer A.D."/>
            <person name="Quatrano R.S."/>
            <person name="Mayer K.F.X."/>
            <person name="Goodstein D."/>
            <person name="Casacuberta J.M."/>
            <person name="Vandepoele K."/>
            <person name="Reski R."/>
            <person name="Cuming A.C."/>
            <person name="Tuskan G.A."/>
            <person name="Maumus F."/>
            <person name="Salse J."/>
            <person name="Schmutz J."/>
            <person name="Rensing S.A."/>
        </authorList>
    </citation>
    <scope>NUCLEOTIDE SEQUENCE [LARGE SCALE GENOMIC DNA]</scope>
    <source>
        <strain evidence="4 5">cv. Gransden 2004</strain>
    </source>
</reference>
<dbReference type="GeneID" id="112277780"/>
<dbReference type="PANTHER" id="PTHR34459:SF3">
    <property type="entry name" value="OS01G0264500 PROTEIN"/>
    <property type="match status" value="1"/>
</dbReference>
<name>A0A2K1ICL4_PHYPA</name>
<sequence>MVTREAMEQSKTLDSSLYHAPTLRQGIGSPRCPRCSAPLSKDLESSGWTIAPFVRESFAMVGTAVGGTLSSFYAFNAVMPHVKKRVGGPIWWQFVVGLPPVLLFSVGCAGLGGGVLPGLAQLSVSTYHAASASSHSAVSVITMGVEERGTSVSMSQSSSQNSAAARVNQKS</sequence>
<protein>
    <recommendedName>
        <fullName evidence="6">Gb protein</fullName>
    </recommendedName>
</protein>
<feature type="region of interest" description="Disordered" evidence="1">
    <location>
        <begin position="151"/>
        <end position="171"/>
    </location>
</feature>
<dbReference type="Gramene" id="Pp3c26_10970V3.2">
    <property type="protein sequence ID" value="Pp3c26_10970V3.2"/>
    <property type="gene ID" value="Pp3c26_10970"/>
</dbReference>
<dbReference type="EnsemblPlants" id="Pp3c26_10970V3.1">
    <property type="protein sequence ID" value="Pp3c26_10970V3.1"/>
    <property type="gene ID" value="Pp3c26_10970"/>
</dbReference>
<dbReference type="KEGG" id="ppp:112277780"/>
<dbReference type="EMBL" id="ABEU02000026">
    <property type="protein sequence ID" value="PNR27014.1"/>
    <property type="molecule type" value="Genomic_DNA"/>
</dbReference>
<keyword evidence="2" id="KW-0812">Transmembrane</keyword>
<evidence type="ECO:0000313" key="5">
    <source>
        <dbReference type="Proteomes" id="UP000006727"/>
    </source>
</evidence>
<evidence type="ECO:0000313" key="3">
    <source>
        <dbReference type="EMBL" id="PNR27014.1"/>
    </source>
</evidence>
<dbReference type="AlphaFoldDB" id="A0A2K1ICL4"/>
<proteinExistence type="predicted"/>
<feature type="transmembrane region" description="Helical" evidence="2">
    <location>
        <begin position="58"/>
        <end position="78"/>
    </location>
</feature>
<evidence type="ECO:0000313" key="4">
    <source>
        <dbReference type="EnsemblPlants" id="Pp3c26_10970V3.1"/>
    </source>
</evidence>
<dbReference type="PANTHER" id="PTHR34459">
    <property type="entry name" value="OS01G0264500 PROTEIN"/>
    <property type="match status" value="1"/>
</dbReference>
<keyword evidence="2" id="KW-1133">Transmembrane helix</keyword>
<dbReference type="Gramene" id="Pp3c26_10970V3.1">
    <property type="protein sequence ID" value="Pp3c26_10970V3.1"/>
    <property type="gene ID" value="Pp3c26_10970"/>
</dbReference>
<dbReference type="OrthoDB" id="1931581at2759"/>
<reference evidence="4" key="3">
    <citation type="submission" date="2020-12" db="UniProtKB">
        <authorList>
            <consortium name="EnsemblPlants"/>
        </authorList>
    </citation>
    <scope>IDENTIFICATION</scope>
</reference>
<dbReference type="PaxDb" id="3218-PP1S6_181V6.1"/>
<evidence type="ECO:0000256" key="1">
    <source>
        <dbReference type="SAM" id="MobiDB-lite"/>
    </source>
</evidence>
<gene>
    <name evidence="4" type="primary">LOC112277780</name>
    <name evidence="3" type="ORF">PHYPA_030495</name>
</gene>
<evidence type="ECO:0008006" key="6">
    <source>
        <dbReference type="Google" id="ProtNLM"/>
    </source>
</evidence>
<dbReference type="FunCoup" id="A0A2K1ICL4">
    <property type="interactions" value="1162"/>
</dbReference>
<evidence type="ECO:0000256" key="2">
    <source>
        <dbReference type="SAM" id="Phobius"/>
    </source>
</evidence>
<dbReference type="EnsemblPlants" id="Pp3c26_10970V3.2">
    <property type="protein sequence ID" value="Pp3c26_10970V3.2"/>
    <property type="gene ID" value="Pp3c26_10970"/>
</dbReference>
<dbReference type="Proteomes" id="UP000006727">
    <property type="component" value="Chromosome 26"/>
</dbReference>
<organism evidence="3">
    <name type="scientific">Physcomitrium patens</name>
    <name type="common">Spreading-leaved earth moss</name>
    <name type="synonym">Physcomitrella patens</name>
    <dbReference type="NCBI Taxonomy" id="3218"/>
    <lineage>
        <taxon>Eukaryota</taxon>
        <taxon>Viridiplantae</taxon>
        <taxon>Streptophyta</taxon>
        <taxon>Embryophyta</taxon>
        <taxon>Bryophyta</taxon>
        <taxon>Bryophytina</taxon>
        <taxon>Bryopsida</taxon>
        <taxon>Funariidae</taxon>
        <taxon>Funariales</taxon>
        <taxon>Funariaceae</taxon>
        <taxon>Physcomitrium</taxon>
    </lineage>
</organism>
<keyword evidence="2" id="KW-0472">Membrane</keyword>
<dbReference type="RefSeq" id="XP_024366260.1">
    <property type="nucleotide sequence ID" value="XM_024510492.2"/>
</dbReference>
<accession>A0A2K1ICL4</accession>